<evidence type="ECO:0000256" key="6">
    <source>
        <dbReference type="ARBA" id="ARBA00022989"/>
    </source>
</evidence>
<evidence type="ECO:0000256" key="2">
    <source>
        <dbReference type="ARBA" id="ARBA00022475"/>
    </source>
</evidence>
<feature type="transmembrane region" description="Helical" evidence="8">
    <location>
        <begin position="134"/>
        <end position="151"/>
    </location>
</feature>
<keyword evidence="11" id="KW-1185">Reference proteome</keyword>
<proteinExistence type="predicted"/>
<dbReference type="AlphaFoldDB" id="A0A240U9T3"/>
<sequence>MTAPTAPRAFSSGPVWAHPLFWLAFFALAHIAVRVAVSPALKWDEAEQMLWTQQLSMGYGSQPPLYTWLQWLVNQVLGPSVLSLSVLKHSLLAMTYAFMYLAAREVLDERGAFWASASMLLMPPLGWYSVRDQTHTVLVTAMVCAAWWLLLRIARKPRSLDFALLGLVCGLGMLAKYSFAMVAVAMLVAALSVRTTRSALLSRGWWWAPFIGLLVVLPHAVWLFSHLHEATAETIGKMNIQPEVGRAQGFLSLIDGVAASLLLWVLIALWAFRAHWWRTPVAPASPAIHQMLLRFLMLVMLTLAGMVLFAGVTSFKGRWILPLLCVAPLVAFAARPQLQQDPRAGRYSVAIFGMAVILLVAAGVRPWFSGLRGEVDELNHPAVELAQELRTAGYDGLGTIVASDHMLAGMLRVRFPQALVDACMSAKNSVPQCVADHAERSRQAGKGLLLVSRADRIAPDWWEQALSRVAPQPVRSIDLPFHMVREGTPAAHYGYVWYTPK</sequence>
<dbReference type="EMBL" id="CP021366">
    <property type="protein sequence ID" value="ART57799.1"/>
    <property type="molecule type" value="Genomic_DNA"/>
</dbReference>
<organism evidence="10 11">
    <name type="scientific">Acidovorax carolinensis</name>
    <dbReference type="NCBI Taxonomy" id="553814"/>
    <lineage>
        <taxon>Bacteria</taxon>
        <taxon>Pseudomonadati</taxon>
        <taxon>Pseudomonadota</taxon>
        <taxon>Betaproteobacteria</taxon>
        <taxon>Burkholderiales</taxon>
        <taxon>Comamonadaceae</taxon>
        <taxon>Acidovorax</taxon>
    </lineage>
</organism>
<evidence type="ECO:0000256" key="7">
    <source>
        <dbReference type="ARBA" id="ARBA00023136"/>
    </source>
</evidence>
<feature type="transmembrane region" description="Helical" evidence="8">
    <location>
        <begin position="344"/>
        <end position="364"/>
    </location>
</feature>
<dbReference type="InterPro" id="IPR038731">
    <property type="entry name" value="RgtA/B/C-like"/>
</dbReference>
<evidence type="ECO:0000256" key="8">
    <source>
        <dbReference type="SAM" id="Phobius"/>
    </source>
</evidence>
<accession>A0A240U9T3</accession>
<dbReference type="KEGG" id="acip:CBP36_02085"/>
<gene>
    <name evidence="10" type="ORF">CBP36_02085</name>
</gene>
<protein>
    <submittedName>
        <fullName evidence="10">Glycosyl transferase</fullName>
    </submittedName>
</protein>
<feature type="domain" description="Glycosyltransferase RgtA/B/C/D-like" evidence="9">
    <location>
        <begin position="62"/>
        <end position="222"/>
    </location>
</feature>
<feature type="transmembrane region" description="Helical" evidence="8">
    <location>
        <begin position="249"/>
        <end position="272"/>
    </location>
</feature>
<dbReference type="RefSeq" id="WP_086926383.1">
    <property type="nucleotide sequence ID" value="NZ_CP021366.1"/>
</dbReference>
<dbReference type="GO" id="GO:0016763">
    <property type="term" value="F:pentosyltransferase activity"/>
    <property type="evidence" value="ECO:0007669"/>
    <property type="project" value="TreeGrafter"/>
</dbReference>
<dbReference type="GO" id="GO:0005886">
    <property type="term" value="C:plasma membrane"/>
    <property type="evidence" value="ECO:0007669"/>
    <property type="project" value="UniProtKB-SubCell"/>
</dbReference>
<keyword evidence="7 8" id="KW-0472">Membrane</keyword>
<keyword evidence="5 8" id="KW-0812">Transmembrane</keyword>
<comment type="subcellular location">
    <subcellularLocation>
        <location evidence="1">Cell membrane</location>
        <topology evidence="1">Multi-pass membrane protein</topology>
    </subcellularLocation>
</comment>
<evidence type="ECO:0000313" key="10">
    <source>
        <dbReference type="EMBL" id="ART57799.1"/>
    </source>
</evidence>
<feature type="transmembrane region" description="Helical" evidence="8">
    <location>
        <begin position="205"/>
        <end position="228"/>
    </location>
</feature>
<evidence type="ECO:0000256" key="4">
    <source>
        <dbReference type="ARBA" id="ARBA00022679"/>
    </source>
</evidence>
<dbReference type="PANTHER" id="PTHR33908:SF11">
    <property type="entry name" value="MEMBRANE PROTEIN"/>
    <property type="match status" value="1"/>
</dbReference>
<name>A0A240U9T3_9BURK</name>
<feature type="transmembrane region" description="Helical" evidence="8">
    <location>
        <begin position="163"/>
        <end position="193"/>
    </location>
</feature>
<dbReference type="Pfam" id="PF13231">
    <property type="entry name" value="PMT_2"/>
    <property type="match status" value="1"/>
</dbReference>
<keyword evidence="4 10" id="KW-0808">Transferase</keyword>
<dbReference type="InterPro" id="IPR050297">
    <property type="entry name" value="LipidA_mod_glycosyltrf_83"/>
</dbReference>
<evidence type="ECO:0000313" key="11">
    <source>
        <dbReference type="Proteomes" id="UP000194440"/>
    </source>
</evidence>
<evidence type="ECO:0000259" key="9">
    <source>
        <dbReference type="Pfam" id="PF13231"/>
    </source>
</evidence>
<reference evidence="10" key="1">
    <citation type="submission" date="2017-05" db="EMBL/GenBank/DDBJ databases">
        <title>Polyphasic characterization of four soil-derived phenanthrene-degrading Acidovorax strains and proposal of Acidovorax phenanthrenivorans sp. nov.</title>
        <authorList>
            <person name="Singleton D."/>
            <person name="Lee J."/>
            <person name="Dickey A.N."/>
            <person name="Stroud A."/>
            <person name="Scholl E.H."/>
            <person name="Wright F.A."/>
            <person name="Aitken M.D."/>
        </authorList>
    </citation>
    <scope>NUCLEOTIDE SEQUENCE</scope>
    <source>
        <strain evidence="10">P4</strain>
    </source>
</reference>
<dbReference type="Proteomes" id="UP000194440">
    <property type="component" value="Chromosome"/>
</dbReference>
<dbReference type="PANTHER" id="PTHR33908">
    <property type="entry name" value="MANNOSYLTRANSFERASE YKCB-RELATED"/>
    <property type="match status" value="1"/>
</dbReference>
<keyword evidence="2" id="KW-1003">Cell membrane</keyword>
<feature type="transmembrane region" description="Helical" evidence="8">
    <location>
        <begin position="76"/>
        <end position="99"/>
    </location>
</feature>
<feature type="transmembrane region" description="Helical" evidence="8">
    <location>
        <begin position="20"/>
        <end position="41"/>
    </location>
</feature>
<evidence type="ECO:0000256" key="1">
    <source>
        <dbReference type="ARBA" id="ARBA00004651"/>
    </source>
</evidence>
<feature type="transmembrane region" description="Helical" evidence="8">
    <location>
        <begin position="292"/>
        <end position="312"/>
    </location>
</feature>
<evidence type="ECO:0000256" key="3">
    <source>
        <dbReference type="ARBA" id="ARBA00022676"/>
    </source>
</evidence>
<evidence type="ECO:0000256" key="5">
    <source>
        <dbReference type="ARBA" id="ARBA00022692"/>
    </source>
</evidence>
<keyword evidence="3" id="KW-0328">Glycosyltransferase</keyword>
<dbReference type="GO" id="GO:0009103">
    <property type="term" value="P:lipopolysaccharide biosynthetic process"/>
    <property type="evidence" value="ECO:0007669"/>
    <property type="project" value="UniProtKB-ARBA"/>
</dbReference>
<dbReference type="OrthoDB" id="9153955at2"/>
<keyword evidence="6 8" id="KW-1133">Transmembrane helix</keyword>